<dbReference type="OMA" id="ENREDRH"/>
<dbReference type="SUPFAM" id="SSF53098">
    <property type="entry name" value="Ribonuclease H-like"/>
    <property type="match status" value="1"/>
</dbReference>
<accession>H3A603</accession>
<dbReference type="InParanoid" id="H3A603"/>
<reference evidence="2" key="3">
    <citation type="submission" date="2025-09" db="UniProtKB">
        <authorList>
            <consortium name="Ensembl"/>
        </authorList>
    </citation>
    <scope>IDENTIFICATION</scope>
</reference>
<dbReference type="Pfam" id="PF05699">
    <property type="entry name" value="Dimer_Tnp_hAT"/>
    <property type="match status" value="1"/>
</dbReference>
<dbReference type="STRING" id="7897.ENSLACP00000005074"/>
<dbReference type="Ensembl" id="ENSLACT00000005120.1">
    <property type="protein sequence ID" value="ENSLACP00000005074.1"/>
    <property type="gene ID" value="ENSLACG00000004514.1"/>
</dbReference>
<feature type="domain" description="HAT C-terminal dimerisation" evidence="1">
    <location>
        <begin position="379"/>
        <end position="425"/>
    </location>
</feature>
<dbReference type="PANTHER" id="PTHR46289">
    <property type="entry name" value="52 KDA REPRESSOR OF THE INHIBITOR OF THE PROTEIN KINASE-LIKE PROTEIN-RELATED"/>
    <property type="match status" value="1"/>
</dbReference>
<dbReference type="AlphaFoldDB" id="H3A603"/>
<dbReference type="GeneTree" id="ENSGT00940000157337"/>
<dbReference type="Proteomes" id="UP000008672">
    <property type="component" value="Unassembled WGS sequence"/>
</dbReference>
<name>H3A603_LATCH</name>
<organism evidence="2 3">
    <name type="scientific">Latimeria chalumnae</name>
    <name type="common">Coelacanth</name>
    <dbReference type="NCBI Taxonomy" id="7897"/>
    <lineage>
        <taxon>Eukaryota</taxon>
        <taxon>Metazoa</taxon>
        <taxon>Chordata</taxon>
        <taxon>Craniata</taxon>
        <taxon>Vertebrata</taxon>
        <taxon>Euteleostomi</taxon>
        <taxon>Coelacanthiformes</taxon>
        <taxon>Coelacanthidae</taxon>
        <taxon>Latimeria</taxon>
    </lineage>
</organism>
<dbReference type="HOGENOM" id="CLU_006175_4_2_1"/>
<dbReference type="eggNOG" id="ENOG502QQVP">
    <property type="taxonomic scope" value="Eukaryota"/>
</dbReference>
<keyword evidence="3" id="KW-1185">Reference proteome</keyword>
<sequence length="431" mass="48909">IQNEIIAAMGHQIQQQIVADVLRAEFFAVLTDKTTNISRKEQLNISVHYVREDTIVEDFLTYINVKDITGSSLASVILQELAKLGLNLHPLAMYTHCCNHIWNLMIRLSTTLLAQCRKIACFFSRSAQLSNILCKTIKKVTPAAVHSRLKPMCETQWVERHDGVVVFVELFPAVTDALEEIQSMPHKEAALKVQTFYTISNIQFIVTMIVMESISSVVLPLSKVLQKTNLNIFAPNQLVNEVLHMFRSIFTKAVSICEELNIPIMTPRQAGIQRHCSNSSTEDSEDFYRQSIFVPYLDFVIAELTNRFADLCESCRKLWCLLPKHLADSSDESIMELVQVHQSDVAQPAVVAAEVDRWCLKWANIPIEEMLPNVIETLVHCNATMYPNISHLLRIMATLPVLTAMPERSFNTLQQIKSYTRSTMGENWLTG</sequence>
<dbReference type="InterPro" id="IPR012337">
    <property type="entry name" value="RNaseH-like_sf"/>
</dbReference>
<dbReference type="InterPro" id="IPR008906">
    <property type="entry name" value="HATC_C_dom"/>
</dbReference>
<evidence type="ECO:0000313" key="3">
    <source>
        <dbReference type="Proteomes" id="UP000008672"/>
    </source>
</evidence>
<dbReference type="InterPro" id="IPR052958">
    <property type="entry name" value="IFN-induced_PKR_regulator"/>
</dbReference>
<reference evidence="3" key="1">
    <citation type="submission" date="2011-08" db="EMBL/GenBank/DDBJ databases">
        <title>The draft genome of Latimeria chalumnae.</title>
        <authorList>
            <person name="Di Palma F."/>
            <person name="Alfoldi J."/>
            <person name="Johnson J."/>
            <person name="Berlin A."/>
            <person name="Gnerre S."/>
            <person name="Jaffe D."/>
            <person name="MacCallum I."/>
            <person name="Young S."/>
            <person name="Walker B.J."/>
            <person name="Lander E."/>
            <person name="Lindblad-Toh K."/>
        </authorList>
    </citation>
    <scope>NUCLEOTIDE SEQUENCE [LARGE SCALE GENOMIC DNA]</scope>
    <source>
        <strain evidence="3">Wild caught</strain>
    </source>
</reference>
<reference evidence="2" key="2">
    <citation type="submission" date="2025-08" db="UniProtKB">
        <authorList>
            <consortium name="Ensembl"/>
        </authorList>
    </citation>
    <scope>IDENTIFICATION</scope>
</reference>
<evidence type="ECO:0000313" key="2">
    <source>
        <dbReference type="Ensembl" id="ENSLACP00000005074.1"/>
    </source>
</evidence>
<dbReference type="PANTHER" id="PTHR46289:SF14">
    <property type="entry name" value="DUF4371 DOMAIN-CONTAINING PROTEIN"/>
    <property type="match status" value="1"/>
</dbReference>
<evidence type="ECO:0000259" key="1">
    <source>
        <dbReference type="Pfam" id="PF05699"/>
    </source>
</evidence>
<protein>
    <recommendedName>
        <fullName evidence="1">HAT C-terminal dimerisation domain-containing protein</fullName>
    </recommendedName>
</protein>
<dbReference type="EMBL" id="AFYH01232810">
    <property type="status" value="NOT_ANNOTATED_CDS"/>
    <property type="molecule type" value="Genomic_DNA"/>
</dbReference>
<dbReference type="GO" id="GO:0046983">
    <property type="term" value="F:protein dimerization activity"/>
    <property type="evidence" value="ECO:0007669"/>
    <property type="project" value="InterPro"/>
</dbReference>
<proteinExistence type="predicted"/>